<proteinExistence type="predicted"/>
<dbReference type="GO" id="GO:0000462">
    <property type="term" value="P:maturation of SSU-rRNA from tricistronic rRNA transcript (SSU-rRNA, 5.8S rRNA, LSU-rRNA)"/>
    <property type="evidence" value="ECO:0007669"/>
    <property type="project" value="TreeGrafter"/>
</dbReference>
<name>A0A165F6K1_9APHY</name>
<dbReference type="GO" id="GO:0000028">
    <property type="term" value="P:ribosomal small subunit assembly"/>
    <property type="evidence" value="ECO:0007669"/>
    <property type="project" value="TreeGrafter"/>
</dbReference>
<protein>
    <submittedName>
        <fullName evidence="1">Uncharacterized protein</fullName>
    </submittedName>
</protein>
<reference evidence="1 2" key="1">
    <citation type="journal article" date="2016" name="Mol. Biol. Evol.">
        <title>Comparative Genomics of Early-Diverging Mushroom-Forming Fungi Provides Insights into the Origins of Lignocellulose Decay Capabilities.</title>
        <authorList>
            <person name="Nagy L.G."/>
            <person name="Riley R."/>
            <person name="Tritt A."/>
            <person name="Adam C."/>
            <person name="Daum C."/>
            <person name="Floudas D."/>
            <person name="Sun H."/>
            <person name="Yadav J.S."/>
            <person name="Pangilinan J."/>
            <person name="Larsson K.H."/>
            <person name="Matsuura K."/>
            <person name="Barry K."/>
            <person name="Labutti K."/>
            <person name="Kuo R."/>
            <person name="Ohm R.A."/>
            <person name="Bhattacharya S.S."/>
            <person name="Shirouzu T."/>
            <person name="Yoshinaga Y."/>
            <person name="Martin F.M."/>
            <person name="Grigoriev I.V."/>
            <person name="Hibbett D.S."/>
        </authorList>
    </citation>
    <scope>NUCLEOTIDE SEQUENCE [LARGE SCALE GENOMIC DNA]</scope>
    <source>
        <strain evidence="1 2">93-53</strain>
    </source>
</reference>
<dbReference type="EMBL" id="KV427615">
    <property type="protein sequence ID" value="KZT08492.1"/>
    <property type="molecule type" value="Genomic_DNA"/>
</dbReference>
<dbReference type="OrthoDB" id="3188218at2759"/>
<dbReference type="PANTHER" id="PTHR19858">
    <property type="entry name" value="WD40 REPEAT PROTEIN"/>
    <property type="match status" value="1"/>
</dbReference>
<sequence>MIPSNKSRTFPFESRKNNAAIALNPDSNGLVSVDEDGRALPVNFRRRIVLHHSRFHKPVKSINSLQMRSSSHFHTKTFSGHRDIVVNTYFFANGKIVRLTYYSLKAKPPEEMNSDDSLNFITSSSALDDSIAHKCWRVRKRNYFKQPGTRIVCSTFHRPSNLRQN</sequence>
<dbReference type="GO" id="GO:0034388">
    <property type="term" value="C:Pwp2p-containing subcomplex of 90S preribosome"/>
    <property type="evidence" value="ECO:0007669"/>
    <property type="project" value="TreeGrafter"/>
</dbReference>
<dbReference type="InterPro" id="IPR027145">
    <property type="entry name" value="PWP2"/>
</dbReference>
<dbReference type="STRING" id="1314785.A0A165F6K1"/>
<dbReference type="RefSeq" id="XP_040766232.1">
    <property type="nucleotide sequence ID" value="XM_040912349.1"/>
</dbReference>
<dbReference type="InParanoid" id="A0A165F6K1"/>
<dbReference type="GeneID" id="63829377"/>
<dbReference type="GO" id="GO:0032040">
    <property type="term" value="C:small-subunit processome"/>
    <property type="evidence" value="ECO:0007669"/>
    <property type="project" value="TreeGrafter"/>
</dbReference>
<dbReference type="Proteomes" id="UP000076871">
    <property type="component" value="Unassembled WGS sequence"/>
</dbReference>
<accession>A0A165F6K1</accession>
<keyword evidence="2" id="KW-1185">Reference proteome</keyword>
<organism evidence="1 2">
    <name type="scientific">Laetiporus sulphureus 93-53</name>
    <dbReference type="NCBI Taxonomy" id="1314785"/>
    <lineage>
        <taxon>Eukaryota</taxon>
        <taxon>Fungi</taxon>
        <taxon>Dikarya</taxon>
        <taxon>Basidiomycota</taxon>
        <taxon>Agaricomycotina</taxon>
        <taxon>Agaricomycetes</taxon>
        <taxon>Polyporales</taxon>
        <taxon>Laetiporus</taxon>
    </lineage>
</organism>
<evidence type="ECO:0000313" key="2">
    <source>
        <dbReference type="Proteomes" id="UP000076871"/>
    </source>
</evidence>
<gene>
    <name evidence="1" type="ORF">LAESUDRAFT_757728</name>
</gene>
<dbReference type="AlphaFoldDB" id="A0A165F6K1"/>
<dbReference type="PANTHER" id="PTHR19858:SF0">
    <property type="entry name" value="PERIODIC TRYPTOPHAN PROTEIN 2 HOMOLOG"/>
    <property type="match status" value="1"/>
</dbReference>
<evidence type="ECO:0000313" key="1">
    <source>
        <dbReference type="EMBL" id="KZT08492.1"/>
    </source>
</evidence>